<dbReference type="Proteomes" id="UP000593566">
    <property type="component" value="Unassembled WGS sequence"/>
</dbReference>
<sequence>MSSTTGPPSPLGTAAHLPPGGLIAIAWSSVVLAGAFVVARTLIRIVKAERLGHDDYWIYLAYLILCINALLQTVQTPYIYHLVRVRAGLEPAGEGFLKDGKAYLRYEFTIIGLFWSILWSEVVDDGRGFCLRLVRWVLDCERNDMSPGLSLLHIRYGGLPTATKEVTEIINQSLFKGRGSFQRYNFPVNGKNLSRDLRHTAIRLGSADTGNGAKAAPQVMSKPIDGAPDGGYGDGIYVPHGAIGVRSDYEVRGYENEP</sequence>
<dbReference type="RefSeq" id="XP_037147032.1">
    <property type="nucleotide sequence ID" value="XM_037297596.1"/>
</dbReference>
<dbReference type="AlphaFoldDB" id="A0A8H6F6Q1"/>
<protein>
    <submittedName>
        <fullName evidence="2">Uncharacterized protein</fullName>
    </submittedName>
</protein>
<feature type="transmembrane region" description="Helical" evidence="1">
    <location>
        <begin position="55"/>
        <end position="74"/>
    </location>
</feature>
<evidence type="ECO:0000256" key="1">
    <source>
        <dbReference type="SAM" id="Phobius"/>
    </source>
</evidence>
<name>A0A8H6F6Q1_9LECA</name>
<evidence type="ECO:0000313" key="3">
    <source>
        <dbReference type="Proteomes" id="UP000593566"/>
    </source>
</evidence>
<organism evidence="2 3">
    <name type="scientific">Letharia lupina</name>
    <dbReference type="NCBI Taxonomy" id="560253"/>
    <lineage>
        <taxon>Eukaryota</taxon>
        <taxon>Fungi</taxon>
        <taxon>Dikarya</taxon>
        <taxon>Ascomycota</taxon>
        <taxon>Pezizomycotina</taxon>
        <taxon>Lecanoromycetes</taxon>
        <taxon>OSLEUM clade</taxon>
        <taxon>Lecanoromycetidae</taxon>
        <taxon>Lecanorales</taxon>
        <taxon>Lecanorineae</taxon>
        <taxon>Parmeliaceae</taxon>
        <taxon>Letharia</taxon>
    </lineage>
</organism>
<keyword evidence="1" id="KW-0812">Transmembrane</keyword>
<keyword evidence="3" id="KW-1185">Reference proteome</keyword>
<evidence type="ECO:0000313" key="2">
    <source>
        <dbReference type="EMBL" id="KAF6217597.1"/>
    </source>
</evidence>
<dbReference type="EMBL" id="JACCJB010000026">
    <property type="protein sequence ID" value="KAF6217597.1"/>
    <property type="molecule type" value="Genomic_DNA"/>
</dbReference>
<dbReference type="GeneID" id="59335100"/>
<comment type="caution">
    <text evidence="2">The sequence shown here is derived from an EMBL/GenBank/DDBJ whole genome shotgun (WGS) entry which is preliminary data.</text>
</comment>
<gene>
    <name evidence="2" type="ORF">HO133_006699</name>
</gene>
<accession>A0A8H6F6Q1</accession>
<feature type="transmembrane region" description="Helical" evidence="1">
    <location>
        <begin position="20"/>
        <end position="43"/>
    </location>
</feature>
<reference evidence="2 3" key="1">
    <citation type="journal article" date="2020" name="Genomics">
        <title>Complete, high-quality genomes from long-read metagenomic sequencing of two wolf lichen thalli reveals enigmatic genome architecture.</title>
        <authorList>
            <person name="McKenzie S.K."/>
            <person name="Walston R.F."/>
            <person name="Allen J.L."/>
        </authorList>
    </citation>
    <scope>NUCLEOTIDE SEQUENCE [LARGE SCALE GENOMIC DNA]</scope>
    <source>
        <strain evidence="2">WasteWater1</strain>
    </source>
</reference>
<keyword evidence="1" id="KW-1133">Transmembrane helix</keyword>
<proteinExistence type="predicted"/>
<keyword evidence="1" id="KW-0472">Membrane</keyword>